<comment type="caution">
    <text evidence="2">The sequence shown here is derived from an EMBL/GenBank/DDBJ whole genome shotgun (WGS) entry which is preliminary data.</text>
</comment>
<keyword evidence="3" id="KW-1185">Reference proteome</keyword>
<accession>A0ABS4AN04</accession>
<evidence type="ECO:0000256" key="1">
    <source>
        <dbReference type="SAM" id="SignalP"/>
    </source>
</evidence>
<feature type="chain" id="PRO_5045756842" description="Alkaline proteinase inhibitor/ Outer membrane lipoprotein Omp19 domain-containing protein" evidence="1">
    <location>
        <begin position="25"/>
        <end position="132"/>
    </location>
</feature>
<protein>
    <recommendedName>
        <fullName evidence="4">Alkaline proteinase inhibitor/ Outer membrane lipoprotein Omp19 domain-containing protein</fullName>
    </recommendedName>
</protein>
<dbReference type="RefSeq" id="WP_209350104.1">
    <property type="nucleotide sequence ID" value="NZ_JAGIYZ010000001.1"/>
</dbReference>
<keyword evidence="1" id="KW-0732">Signal</keyword>
<sequence length="132" mass="14232">MAPRFLLAAALFATLPLAPLGAVEAPPIAGTWRATQGGQSVEITLAADGGYARRDAGPGAQPMTVTGRWSASPAEPWLHVRIEDWSPRRACGLVGCTPIRMRTGETYRFILQGDDRLWLEDSGGRIEFQRAG</sequence>
<feature type="signal peptide" evidence="1">
    <location>
        <begin position="1"/>
        <end position="24"/>
    </location>
</feature>
<reference evidence="2 3" key="1">
    <citation type="submission" date="2021-03" db="EMBL/GenBank/DDBJ databases">
        <authorList>
            <person name="So Y."/>
        </authorList>
    </citation>
    <scope>NUCLEOTIDE SEQUENCE [LARGE SCALE GENOMIC DNA]</scope>
    <source>
        <strain evidence="2 3">PWR1</strain>
    </source>
</reference>
<evidence type="ECO:0008006" key="4">
    <source>
        <dbReference type="Google" id="ProtNLM"/>
    </source>
</evidence>
<dbReference type="EMBL" id="JAGIYZ010000001">
    <property type="protein sequence ID" value="MBP0462745.1"/>
    <property type="molecule type" value="Genomic_DNA"/>
</dbReference>
<dbReference type="Proteomes" id="UP000680815">
    <property type="component" value="Unassembled WGS sequence"/>
</dbReference>
<proteinExistence type="predicted"/>
<name>A0ABS4AN04_9PROT</name>
<evidence type="ECO:0000313" key="2">
    <source>
        <dbReference type="EMBL" id="MBP0462745.1"/>
    </source>
</evidence>
<evidence type="ECO:0000313" key="3">
    <source>
        <dbReference type="Proteomes" id="UP000680815"/>
    </source>
</evidence>
<gene>
    <name evidence="2" type="ORF">J5Y09_02370</name>
</gene>
<organism evidence="2 3">
    <name type="scientific">Roseomonas nitratireducens</name>
    <dbReference type="NCBI Taxonomy" id="2820810"/>
    <lineage>
        <taxon>Bacteria</taxon>
        <taxon>Pseudomonadati</taxon>
        <taxon>Pseudomonadota</taxon>
        <taxon>Alphaproteobacteria</taxon>
        <taxon>Acetobacterales</taxon>
        <taxon>Roseomonadaceae</taxon>
        <taxon>Roseomonas</taxon>
    </lineage>
</organism>